<gene>
    <name evidence="7" type="ORF">JBKA6_0331</name>
</gene>
<dbReference type="RefSeq" id="WP_096685244.1">
    <property type="nucleotide sequence ID" value="NZ_AP014564.1"/>
</dbReference>
<comment type="similarity">
    <text evidence="1 5">Belongs to the GTP cyclohydrolase I type 2/NIF3 family.</text>
</comment>
<dbReference type="NCBIfam" id="TIGR00486">
    <property type="entry name" value="YbgI_SA1388"/>
    <property type="match status" value="1"/>
</dbReference>
<reference evidence="7 8" key="1">
    <citation type="submission" date="2014-03" db="EMBL/GenBank/DDBJ databases">
        <title>complete genome sequence of Flavobacteriaceae bacterium JBKA-6.</title>
        <authorList>
            <person name="Takano T."/>
            <person name="Nakamura Y."/>
            <person name="Takuma S."/>
            <person name="Yasuike M."/>
            <person name="Matsuyama T."/>
            <person name="Sakai T."/>
            <person name="Fujiwara A."/>
            <person name="Kimoto K."/>
            <person name="Fukuda Y."/>
            <person name="Kondo H."/>
            <person name="Hirono I."/>
            <person name="Nakayasu C."/>
        </authorList>
    </citation>
    <scope>NUCLEOTIDE SEQUENCE [LARGE SCALE GENOMIC DNA]</scope>
    <source>
        <strain evidence="7 8">JBKA-6</strain>
    </source>
</reference>
<dbReference type="FunFam" id="3.40.1390.30:FF:000001">
    <property type="entry name" value="GTP cyclohydrolase 1 type 2"/>
    <property type="match status" value="1"/>
</dbReference>
<dbReference type="InterPro" id="IPR036069">
    <property type="entry name" value="DUF34/NIF3_sf"/>
</dbReference>
<accession>A0A1J1E9Z6</accession>
<dbReference type="Pfam" id="PF01784">
    <property type="entry name" value="DUF34_NIF3"/>
    <property type="match status" value="1"/>
</dbReference>
<dbReference type="AlphaFoldDB" id="A0A1J1E9Z6"/>
<evidence type="ECO:0000256" key="5">
    <source>
        <dbReference type="PIRNR" id="PIRNR037489"/>
    </source>
</evidence>
<dbReference type="SUPFAM" id="SSF102705">
    <property type="entry name" value="NIF3 (NGG1p interacting factor 3)-like"/>
    <property type="match status" value="1"/>
</dbReference>
<feature type="binding site" evidence="6">
    <location>
        <position position="332"/>
    </location>
    <ligand>
        <name>a divalent metal cation</name>
        <dbReference type="ChEBI" id="CHEBI:60240"/>
        <label>1</label>
    </ligand>
</feature>
<dbReference type="GO" id="GO:0046872">
    <property type="term" value="F:metal ion binding"/>
    <property type="evidence" value="ECO:0007669"/>
    <property type="project" value="UniProtKB-UniRule"/>
</dbReference>
<dbReference type="Gene3D" id="3.30.70.120">
    <property type="match status" value="1"/>
</dbReference>
<dbReference type="GO" id="GO:0005737">
    <property type="term" value="C:cytoplasm"/>
    <property type="evidence" value="ECO:0007669"/>
    <property type="project" value="TreeGrafter"/>
</dbReference>
<feature type="binding site" evidence="6">
    <location>
        <position position="66"/>
    </location>
    <ligand>
        <name>a divalent metal cation</name>
        <dbReference type="ChEBI" id="CHEBI:60240"/>
        <label>1</label>
    </ligand>
</feature>
<dbReference type="PANTHER" id="PTHR13799">
    <property type="entry name" value="NGG1 INTERACTING FACTOR 3"/>
    <property type="match status" value="1"/>
</dbReference>
<dbReference type="InterPro" id="IPR015867">
    <property type="entry name" value="N-reg_PII/ATP_PRibTrfase_C"/>
</dbReference>
<evidence type="ECO:0000256" key="3">
    <source>
        <dbReference type="ARBA" id="ARBA00022112"/>
    </source>
</evidence>
<evidence type="ECO:0000256" key="2">
    <source>
        <dbReference type="ARBA" id="ARBA00011643"/>
    </source>
</evidence>
<dbReference type="PIRSF" id="PIRSF037489">
    <property type="entry name" value="UCP037489_NIF3_YqfO"/>
    <property type="match status" value="1"/>
</dbReference>
<dbReference type="Proteomes" id="UP000243197">
    <property type="component" value="Chromosome"/>
</dbReference>
<proteinExistence type="inferred from homology"/>
<feature type="binding site" evidence="6">
    <location>
        <position position="328"/>
    </location>
    <ligand>
        <name>a divalent metal cation</name>
        <dbReference type="ChEBI" id="CHEBI:60240"/>
        <label>1</label>
    </ligand>
</feature>
<keyword evidence="4 5" id="KW-0479">Metal-binding</keyword>
<organism evidence="7 8">
    <name type="scientific">Ichthyobacterium seriolicida</name>
    <dbReference type="NCBI Taxonomy" id="242600"/>
    <lineage>
        <taxon>Bacteria</taxon>
        <taxon>Pseudomonadati</taxon>
        <taxon>Bacteroidota</taxon>
        <taxon>Flavobacteriia</taxon>
        <taxon>Flavobacteriales</taxon>
        <taxon>Ichthyobacteriaceae</taxon>
        <taxon>Ichthyobacterium</taxon>
    </lineage>
</organism>
<evidence type="ECO:0000256" key="6">
    <source>
        <dbReference type="PIRSR" id="PIRSR602678-1"/>
    </source>
</evidence>
<dbReference type="OrthoDB" id="9792792at2"/>
<feature type="binding site" evidence="6">
    <location>
        <position position="104"/>
    </location>
    <ligand>
        <name>a divalent metal cation</name>
        <dbReference type="ChEBI" id="CHEBI:60240"/>
        <label>1</label>
    </ligand>
</feature>
<evidence type="ECO:0000256" key="4">
    <source>
        <dbReference type="ARBA" id="ARBA00022723"/>
    </source>
</evidence>
<comment type="subunit">
    <text evidence="2">Homohexamer.</text>
</comment>
<evidence type="ECO:0000313" key="8">
    <source>
        <dbReference type="Proteomes" id="UP000243197"/>
    </source>
</evidence>
<evidence type="ECO:0000256" key="1">
    <source>
        <dbReference type="ARBA" id="ARBA00006964"/>
    </source>
</evidence>
<dbReference type="EMBL" id="AP014564">
    <property type="protein sequence ID" value="BAV94344.1"/>
    <property type="molecule type" value="Genomic_DNA"/>
</dbReference>
<dbReference type="PANTHER" id="PTHR13799:SF14">
    <property type="entry name" value="GTP CYCLOHYDROLASE 1 TYPE 2 HOMOLOG"/>
    <property type="match status" value="1"/>
</dbReference>
<dbReference type="KEGG" id="ise:JBKA6_0331"/>
<sequence length="366" mass="41458">MKIKHIAEKIEQELAPIDYSEDFDNVGLLVGDENKEIDNVLVTLDTTEEVIDEAIDKRCGLIISFHPIIFSGIKKLNGSDYVQRIVVKAIKNDIAIYSVHTNLDNSILGVNHKICKVLAIENTQILQPKNRVIKKLVTYVPLEYKQTLLEGLFQSGAGGIGNYENCSFSHEGKGTFKGNKNSNPTVGEKGLQHVEAETCVSVVFPKHIENKILKTLFELHPYEEVAYEVFTLDNYYQNIGMGMIGNLKFPMQENQFLDMLKKKLNVPCIRHSDFLNRKVQKIAVLGGSGSFAISRAKSLKADVFISSDIKYHNFFQAEKNILIVDVGHYESEQFTKDLIVDFLRQNFSTFATHISMERTNPVNYFI</sequence>
<protein>
    <recommendedName>
        <fullName evidence="3 5">GTP cyclohydrolase 1 type 2 homolog</fullName>
    </recommendedName>
</protein>
<keyword evidence="8" id="KW-1185">Reference proteome</keyword>
<dbReference type="InterPro" id="IPR002678">
    <property type="entry name" value="DUF34/NIF3"/>
</dbReference>
<dbReference type="InterPro" id="IPR017221">
    <property type="entry name" value="DUF34/NIF3_bac"/>
</dbReference>
<name>A0A1J1E9Z6_9FLAO</name>
<dbReference type="Gene3D" id="3.40.1390.30">
    <property type="entry name" value="NIF3 (NGG1p interacting factor 3)-like"/>
    <property type="match status" value="1"/>
</dbReference>
<evidence type="ECO:0000313" key="7">
    <source>
        <dbReference type="EMBL" id="BAV94344.1"/>
    </source>
</evidence>